<evidence type="ECO:0000313" key="1">
    <source>
        <dbReference type="EMBL" id="GIY67890.1"/>
    </source>
</evidence>
<comment type="caution">
    <text evidence="1">The sequence shown here is derived from an EMBL/GenBank/DDBJ whole genome shotgun (WGS) entry which is preliminary data.</text>
</comment>
<sequence>MDNKLHQLEEESQFWNSWNVSTEDLNLSSISQNAESEKKNAISNNEANFDNYDDLTINSADNSLFDSFTSDILPPSPTSNVNEKSCVSIGKISKNLTLLKIKNLNLFENEKCMNAYEDVAKKNKTLLELSGAQNKINLNIMEVLDGDLCNILRKIAGMKKMSFPLHVRKL</sequence>
<evidence type="ECO:0000313" key="2">
    <source>
        <dbReference type="Proteomes" id="UP001054945"/>
    </source>
</evidence>
<organism evidence="1 2">
    <name type="scientific">Caerostris extrusa</name>
    <name type="common">Bark spider</name>
    <name type="synonym">Caerostris bankana</name>
    <dbReference type="NCBI Taxonomy" id="172846"/>
    <lineage>
        <taxon>Eukaryota</taxon>
        <taxon>Metazoa</taxon>
        <taxon>Ecdysozoa</taxon>
        <taxon>Arthropoda</taxon>
        <taxon>Chelicerata</taxon>
        <taxon>Arachnida</taxon>
        <taxon>Araneae</taxon>
        <taxon>Araneomorphae</taxon>
        <taxon>Entelegynae</taxon>
        <taxon>Araneoidea</taxon>
        <taxon>Araneidae</taxon>
        <taxon>Caerostris</taxon>
    </lineage>
</organism>
<dbReference type="Proteomes" id="UP001054945">
    <property type="component" value="Unassembled WGS sequence"/>
</dbReference>
<dbReference type="EMBL" id="BPLR01014290">
    <property type="protein sequence ID" value="GIY67890.1"/>
    <property type="molecule type" value="Genomic_DNA"/>
</dbReference>
<accession>A0AAV4VEI5</accession>
<dbReference type="AlphaFoldDB" id="A0AAV4VEI5"/>
<keyword evidence="2" id="KW-1185">Reference proteome</keyword>
<name>A0AAV4VEI5_CAEEX</name>
<proteinExistence type="predicted"/>
<gene>
    <name evidence="1" type="ORF">CEXT_6221</name>
</gene>
<reference evidence="1 2" key="1">
    <citation type="submission" date="2021-06" db="EMBL/GenBank/DDBJ databases">
        <title>Caerostris extrusa draft genome.</title>
        <authorList>
            <person name="Kono N."/>
            <person name="Arakawa K."/>
        </authorList>
    </citation>
    <scope>NUCLEOTIDE SEQUENCE [LARGE SCALE GENOMIC DNA]</scope>
</reference>
<protein>
    <submittedName>
        <fullName evidence="1">Uncharacterized protein</fullName>
    </submittedName>
</protein>